<dbReference type="Pfam" id="PF12833">
    <property type="entry name" value="HTH_18"/>
    <property type="match status" value="1"/>
</dbReference>
<dbReference type="SMART" id="SM00342">
    <property type="entry name" value="HTH_ARAC"/>
    <property type="match status" value="1"/>
</dbReference>
<dbReference type="AlphaFoldDB" id="A0A3N0EQD2"/>
<keyword evidence="1" id="KW-0805">Transcription regulation</keyword>
<evidence type="ECO:0000313" key="6">
    <source>
        <dbReference type="Proteomes" id="UP000267469"/>
    </source>
</evidence>
<organism evidence="5 6">
    <name type="scientific">Sinomicrobium pectinilyticum</name>
    <dbReference type="NCBI Taxonomy" id="1084421"/>
    <lineage>
        <taxon>Bacteria</taxon>
        <taxon>Pseudomonadati</taxon>
        <taxon>Bacteroidota</taxon>
        <taxon>Flavobacteriia</taxon>
        <taxon>Flavobacteriales</taxon>
        <taxon>Flavobacteriaceae</taxon>
        <taxon>Sinomicrobium</taxon>
    </lineage>
</organism>
<dbReference type="Gene3D" id="1.10.10.60">
    <property type="entry name" value="Homeodomain-like"/>
    <property type="match status" value="1"/>
</dbReference>
<proteinExistence type="predicted"/>
<dbReference type="OrthoDB" id="629929at2"/>
<keyword evidence="2" id="KW-0238">DNA-binding</keyword>
<name>A0A3N0EQD2_SINP1</name>
<keyword evidence="6" id="KW-1185">Reference proteome</keyword>
<dbReference type="Proteomes" id="UP000267469">
    <property type="component" value="Unassembled WGS sequence"/>
</dbReference>
<dbReference type="PANTHER" id="PTHR43280">
    <property type="entry name" value="ARAC-FAMILY TRANSCRIPTIONAL REGULATOR"/>
    <property type="match status" value="1"/>
</dbReference>
<accession>A0A3N0EQD2</accession>
<feature type="domain" description="HTH araC/xylS-type" evidence="4">
    <location>
        <begin position="180"/>
        <end position="290"/>
    </location>
</feature>
<evidence type="ECO:0000259" key="4">
    <source>
        <dbReference type="PROSITE" id="PS01124"/>
    </source>
</evidence>
<evidence type="ECO:0000256" key="2">
    <source>
        <dbReference type="ARBA" id="ARBA00023125"/>
    </source>
</evidence>
<dbReference type="RefSeq" id="WP_123215260.1">
    <property type="nucleotide sequence ID" value="NZ_RJTM01000034.1"/>
</dbReference>
<reference evidence="5 6" key="1">
    <citation type="submission" date="2018-10" db="EMBL/GenBank/DDBJ databases">
        <title>Sinomicrobium pectinilyticum sp. nov., a pectinase-producing bacterium isolated from alkaline and saline soil, and emended description of the genus Sinomicrobium.</title>
        <authorList>
            <person name="Cheng B."/>
            <person name="Li C."/>
            <person name="Lai Q."/>
            <person name="Du M."/>
            <person name="Shao Z."/>
            <person name="Xu P."/>
            <person name="Yang C."/>
        </authorList>
    </citation>
    <scope>NUCLEOTIDE SEQUENCE [LARGE SCALE GENOMIC DNA]</scope>
    <source>
        <strain evidence="5 6">5DNS001</strain>
    </source>
</reference>
<dbReference type="PROSITE" id="PS01124">
    <property type="entry name" value="HTH_ARAC_FAMILY_2"/>
    <property type="match status" value="1"/>
</dbReference>
<evidence type="ECO:0000256" key="3">
    <source>
        <dbReference type="ARBA" id="ARBA00023163"/>
    </source>
</evidence>
<dbReference type="GO" id="GO:0043565">
    <property type="term" value="F:sequence-specific DNA binding"/>
    <property type="evidence" value="ECO:0007669"/>
    <property type="project" value="InterPro"/>
</dbReference>
<evidence type="ECO:0000313" key="5">
    <source>
        <dbReference type="EMBL" id="RNL90128.1"/>
    </source>
</evidence>
<gene>
    <name evidence="5" type="ORF">ED312_06840</name>
</gene>
<comment type="caution">
    <text evidence="5">The sequence shown here is derived from an EMBL/GenBank/DDBJ whole genome shotgun (WGS) entry which is preliminary data.</text>
</comment>
<sequence length="293" mass="34473">MHNKSHVIYSKAGESQPSIEFNVVQVPAAAQGFACKPYNRKGIYKISIHHGHNKVYYGDKMIEFKEYAILFSRPNMVYRFEQIGNQYPGYLCVFTDEFFDQFANINNYPLFNPETAPLMEITASQMKYFTQIFQEMEQEMTLDFSYKYDMLRTKILQLVLDALKLRPVPHLKIRESNSATRITGYFNELLEGQFPISDQSYRMILRNPQEFADELSVHVNHLNRSLKQVTDKTTTQLIAYRMAKEAKILLQDTEWSIMEIAWSLRFEDLSHFIKFFKKNVSFTPSVFRKNLVV</sequence>
<protein>
    <submittedName>
        <fullName evidence="5">AraC family transcriptional regulator</fullName>
    </submittedName>
</protein>
<dbReference type="GO" id="GO:0003700">
    <property type="term" value="F:DNA-binding transcription factor activity"/>
    <property type="evidence" value="ECO:0007669"/>
    <property type="project" value="InterPro"/>
</dbReference>
<dbReference type="InterPro" id="IPR018060">
    <property type="entry name" value="HTH_AraC"/>
</dbReference>
<dbReference type="EMBL" id="RJTM01000034">
    <property type="protein sequence ID" value="RNL90128.1"/>
    <property type="molecule type" value="Genomic_DNA"/>
</dbReference>
<dbReference type="PANTHER" id="PTHR43280:SF32">
    <property type="entry name" value="TRANSCRIPTIONAL REGULATORY PROTEIN"/>
    <property type="match status" value="1"/>
</dbReference>
<dbReference type="InterPro" id="IPR009057">
    <property type="entry name" value="Homeodomain-like_sf"/>
</dbReference>
<keyword evidence="3" id="KW-0804">Transcription</keyword>
<dbReference type="SUPFAM" id="SSF46689">
    <property type="entry name" value="Homeodomain-like"/>
    <property type="match status" value="1"/>
</dbReference>
<evidence type="ECO:0000256" key="1">
    <source>
        <dbReference type="ARBA" id="ARBA00023015"/>
    </source>
</evidence>